<proteinExistence type="predicted"/>
<keyword evidence="3" id="KW-1185">Reference proteome</keyword>
<dbReference type="EMBL" id="BAABME010009081">
    <property type="protein sequence ID" value="GAA0174446.1"/>
    <property type="molecule type" value="Genomic_DNA"/>
</dbReference>
<keyword evidence="1" id="KW-0472">Membrane</keyword>
<gene>
    <name evidence="2" type="ORF">LIER_27835</name>
</gene>
<reference evidence="2 3" key="1">
    <citation type="submission" date="2024-01" db="EMBL/GenBank/DDBJ databases">
        <title>The complete chloroplast genome sequence of Lithospermum erythrorhizon: insights into the phylogenetic relationship among Boraginaceae species and the maternal lineages of purple gromwells.</title>
        <authorList>
            <person name="Okada T."/>
            <person name="Watanabe K."/>
        </authorList>
    </citation>
    <scope>NUCLEOTIDE SEQUENCE [LARGE SCALE GENOMIC DNA]</scope>
</reference>
<keyword evidence="1" id="KW-0812">Transmembrane</keyword>
<feature type="transmembrane region" description="Helical" evidence="1">
    <location>
        <begin position="27"/>
        <end position="47"/>
    </location>
</feature>
<comment type="caution">
    <text evidence="2">The sequence shown here is derived from an EMBL/GenBank/DDBJ whole genome shotgun (WGS) entry which is preliminary data.</text>
</comment>
<evidence type="ECO:0000313" key="2">
    <source>
        <dbReference type="EMBL" id="GAA0174446.1"/>
    </source>
</evidence>
<dbReference type="AlphaFoldDB" id="A0AAV3RFI1"/>
<organism evidence="2 3">
    <name type="scientific">Lithospermum erythrorhizon</name>
    <name type="common">Purple gromwell</name>
    <name type="synonym">Lithospermum officinale var. erythrorhizon</name>
    <dbReference type="NCBI Taxonomy" id="34254"/>
    <lineage>
        <taxon>Eukaryota</taxon>
        <taxon>Viridiplantae</taxon>
        <taxon>Streptophyta</taxon>
        <taxon>Embryophyta</taxon>
        <taxon>Tracheophyta</taxon>
        <taxon>Spermatophyta</taxon>
        <taxon>Magnoliopsida</taxon>
        <taxon>eudicotyledons</taxon>
        <taxon>Gunneridae</taxon>
        <taxon>Pentapetalae</taxon>
        <taxon>asterids</taxon>
        <taxon>lamiids</taxon>
        <taxon>Boraginales</taxon>
        <taxon>Boraginaceae</taxon>
        <taxon>Boraginoideae</taxon>
        <taxon>Lithospermeae</taxon>
        <taxon>Lithospermum</taxon>
    </lineage>
</organism>
<accession>A0AAV3RFI1</accession>
<sequence>MFLRLNLLCQNFAGQFSNYAVILNRPFAIRLAITLFPPFVAFLFKIIKRQQLKDSIILSLSEVAKRLQKTG</sequence>
<evidence type="ECO:0000256" key="1">
    <source>
        <dbReference type="SAM" id="Phobius"/>
    </source>
</evidence>
<keyword evidence="1" id="KW-1133">Transmembrane helix</keyword>
<protein>
    <submittedName>
        <fullName evidence="2">Uncharacterized protein</fullName>
    </submittedName>
</protein>
<evidence type="ECO:0000313" key="3">
    <source>
        <dbReference type="Proteomes" id="UP001454036"/>
    </source>
</evidence>
<dbReference type="Proteomes" id="UP001454036">
    <property type="component" value="Unassembled WGS sequence"/>
</dbReference>
<name>A0AAV3RFI1_LITER</name>